<feature type="chain" id="PRO_5030683965" evidence="1">
    <location>
        <begin position="23"/>
        <end position="105"/>
    </location>
</feature>
<feature type="signal peptide" evidence="1">
    <location>
        <begin position="1"/>
        <end position="22"/>
    </location>
</feature>
<dbReference type="EMBL" id="HBNS01032881">
    <property type="protein sequence ID" value="CAE4627858.1"/>
    <property type="molecule type" value="Transcribed_RNA"/>
</dbReference>
<gene>
    <name evidence="2" type="ORF">DBRI00130_LOCUS25744</name>
</gene>
<name>A0A7S4RXD0_9STRA</name>
<dbReference type="AlphaFoldDB" id="A0A7S4RXD0"/>
<evidence type="ECO:0000256" key="1">
    <source>
        <dbReference type="SAM" id="SignalP"/>
    </source>
</evidence>
<protein>
    <submittedName>
        <fullName evidence="2">Uncharacterized protein</fullName>
    </submittedName>
</protein>
<keyword evidence="1" id="KW-0732">Signal</keyword>
<accession>A0A7S4RXD0</accession>
<organism evidence="2">
    <name type="scientific">Ditylum brightwellii</name>
    <dbReference type="NCBI Taxonomy" id="49249"/>
    <lineage>
        <taxon>Eukaryota</taxon>
        <taxon>Sar</taxon>
        <taxon>Stramenopiles</taxon>
        <taxon>Ochrophyta</taxon>
        <taxon>Bacillariophyta</taxon>
        <taxon>Mediophyceae</taxon>
        <taxon>Lithodesmiophycidae</taxon>
        <taxon>Lithodesmiales</taxon>
        <taxon>Lithodesmiaceae</taxon>
        <taxon>Ditylum</taxon>
    </lineage>
</organism>
<sequence length="105" mass="11250">MVQNKCSLVIIGCSILFALVDDLSEMQKQSDKLSRLTQMELGNLGKEDVNRAIMPMSSIDDASTTQGFATEGLLGNSFFLLERLSVEAQGLLQCAACLGASLCCV</sequence>
<reference evidence="2" key="1">
    <citation type="submission" date="2021-01" db="EMBL/GenBank/DDBJ databases">
        <authorList>
            <person name="Corre E."/>
            <person name="Pelletier E."/>
            <person name="Niang G."/>
            <person name="Scheremetjew M."/>
            <person name="Finn R."/>
            <person name="Kale V."/>
            <person name="Holt S."/>
            <person name="Cochrane G."/>
            <person name="Meng A."/>
            <person name="Brown T."/>
            <person name="Cohen L."/>
        </authorList>
    </citation>
    <scope>NUCLEOTIDE SEQUENCE</scope>
    <source>
        <strain evidence="2">GSO104</strain>
    </source>
</reference>
<evidence type="ECO:0000313" key="2">
    <source>
        <dbReference type="EMBL" id="CAE4627858.1"/>
    </source>
</evidence>
<proteinExistence type="predicted"/>